<dbReference type="PANTHER" id="PTHR43249">
    <property type="entry name" value="UDP-N-ACETYL-2-AMINO-2-DEOXY-D-GLUCURONATE OXIDASE"/>
    <property type="match status" value="1"/>
</dbReference>
<comment type="caution">
    <text evidence="3">The sequence shown here is derived from an EMBL/GenBank/DDBJ whole genome shotgun (WGS) entry which is preliminary data.</text>
</comment>
<name>A0A178IN12_9BACT</name>
<evidence type="ECO:0008006" key="5">
    <source>
        <dbReference type="Google" id="ProtNLM"/>
    </source>
</evidence>
<evidence type="ECO:0000313" key="4">
    <source>
        <dbReference type="Proteomes" id="UP000078486"/>
    </source>
</evidence>
<dbReference type="EMBL" id="LRRQ01000054">
    <property type="protein sequence ID" value="OAM90579.1"/>
    <property type="molecule type" value="Genomic_DNA"/>
</dbReference>
<dbReference type="Gene3D" id="3.40.50.720">
    <property type="entry name" value="NAD(P)-binding Rossmann-like Domain"/>
    <property type="match status" value="1"/>
</dbReference>
<dbReference type="InterPro" id="IPR052515">
    <property type="entry name" value="Gfo/Idh/MocA_Oxidoreductase"/>
</dbReference>
<dbReference type="InterPro" id="IPR000683">
    <property type="entry name" value="Gfo/Idh/MocA-like_OxRdtase_N"/>
</dbReference>
<dbReference type="STRING" id="1184151.AW736_07245"/>
<dbReference type="PANTHER" id="PTHR43249:SF1">
    <property type="entry name" value="D-GLUCOSIDE 3-DEHYDROGENASE"/>
    <property type="match status" value="1"/>
</dbReference>
<reference evidence="3 4" key="1">
    <citation type="submission" date="2016-01" db="EMBL/GenBank/DDBJ databases">
        <title>High potential of lignocellulose degradation of a new Verrucomicrobia species.</title>
        <authorList>
            <person name="Wang Y."/>
            <person name="Shi Y."/>
            <person name="Qiu Z."/>
            <person name="Liu S."/>
            <person name="Yang H."/>
        </authorList>
    </citation>
    <scope>NUCLEOTIDE SEQUENCE [LARGE SCALE GENOMIC DNA]</scope>
    <source>
        <strain evidence="3 4">TSB47</strain>
    </source>
</reference>
<evidence type="ECO:0000313" key="3">
    <source>
        <dbReference type="EMBL" id="OAM90579.1"/>
    </source>
</evidence>
<dbReference type="Gene3D" id="3.30.360.10">
    <property type="entry name" value="Dihydrodipicolinate Reductase, domain 2"/>
    <property type="match status" value="1"/>
</dbReference>
<dbReference type="Proteomes" id="UP000078486">
    <property type="component" value="Unassembled WGS sequence"/>
</dbReference>
<sequence length="391" mass="42128">MPTAPFASPLRFGLIGLGNIGKVHCANFAAGKIPRGVLAAASDLRPPPSGTLPGGVRFFPDADAMLASGLVDAVIVATPHPLHRTLGEKVLSAGLHLMMEKPLAATKLDGERLLAHPRKPGQCFAIMMNLRTHPHYRRIRALLDHGALGKLQRVQWTITNWFRPEAYYALSDWRATWRGEGGGVLVNQALHNLDILQWLCGMPVSLRAFCQFGRDHDIEVEDAVTAFLHYENGATGVFTTATGEAPGVNRLEIAGTRGLVILENERLLFAENERDAADHSRSTDDAFGAPGTTVRELECEAGNPSHAGVLANFVETILDGAPLLADAAEGLKSVELANAMLYSTWKNETVALPLDSAAYQAALDRAAAVAPPRRRIIRAANVDMAKSFSTK</sequence>
<dbReference type="RefSeq" id="WP_068769509.1">
    <property type="nucleotide sequence ID" value="NZ_CP109796.1"/>
</dbReference>
<feature type="domain" description="Gfo/Idh/MocA-like oxidoreductase N-terminal" evidence="1">
    <location>
        <begin position="10"/>
        <end position="124"/>
    </location>
</feature>
<dbReference type="Pfam" id="PF01408">
    <property type="entry name" value="GFO_IDH_MocA"/>
    <property type="match status" value="1"/>
</dbReference>
<gene>
    <name evidence="3" type="ORF">AW736_07245</name>
</gene>
<organism evidence="3 4">
    <name type="scientific">Termitidicoccus mucosus</name>
    <dbReference type="NCBI Taxonomy" id="1184151"/>
    <lineage>
        <taxon>Bacteria</taxon>
        <taxon>Pseudomonadati</taxon>
        <taxon>Verrucomicrobiota</taxon>
        <taxon>Opitutia</taxon>
        <taxon>Opitutales</taxon>
        <taxon>Opitutaceae</taxon>
        <taxon>Termitidicoccus</taxon>
    </lineage>
</organism>
<dbReference type="SUPFAM" id="SSF51735">
    <property type="entry name" value="NAD(P)-binding Rossmann-fold domains"/>
    <property type="match status" value="1"/>
</dbReference>
<dbReference type="GO" id="GO:0000166">
    <property type="term" value="F:nucleotide binding"/>
    <property type="evidence" value="ECO:0007669"/>
    <property type="project" value="InterPro"/>
</dbReference>
<proteinExistence type="predicted"/>
<dbReference type="InterPro" id="IPR055170">
    <property type="entry name" value="GFO_IDH_MocA-like_dom"/>
</dbReference>
<dbReference type="Pfam" id="PF22725">
    <property type="entry name" value="GFO_IDH_MocA_C3"/>
    <property type="match status" value="1"/>
</dbReference>
<dbReference type="SUPFAM" id="SSF55347">
    <property type="entry name" value="Glyceraldehyde-3-phosphate dehydrogenase-like, C-terminal domain"/>
    <property type="match status" value="1"/>
</dbReference>
<evidence type="ECO:0000259" key="2">
    <source>
        <dbReference type="Pfam" id="PF22725"/>
    </source>
</evidence>
<keyword evidence="4" id="KW-1185">Reference proteome</keyword>
<feature type="domain" description="GFO/IDH/MocA-like oxidoreductase" evidence="2">
    <location>
        <begin position="136"/>
        <end position="259"/>
    </location>
</feature>
<dbReference type="AlphaFoldDB" id="A0A178IN12"/>
<protein>
    <recommendedName>
        <fullName evidence="5">Oxidoreductase</fullName>
    </recommendedName>
</protein>
<dbReference type="OrthoDB" id="9815825at2"/>
<evidence type="ECO:0000259" key="1">
    <source>
        <dbReference type="Pfam" id="PF01408"/>
    </source>
</evidence>
<accession>A0A178IN12</accession>
<dbReference type="InterPro" id="IPR036291">
    <property type="entry name" value="NAD(P)-bd_dom_sf"/>
</dbReference>